<organism evidence="2 3">
    <name type="scientific">Streptomyces gossypii</name>
    <dbReference type="NCBI Taxonomy" id="2883101"/>
    <lineage>
        <taxon>Bacteria</taxon>
        <taxon>Bacillati</taxon>
        <taxon>Actinomycetota</taxon>
        <taxon>Actinomycetes</taxon>
        <taxon>Kitasatosporales</taxon>
        <taxon>Streptomycetaceae</taxon>
        <taxon>Streptomyces</taxon>
    </lineage>
</organism>
<evidence type="ECO:0000313" key="2">
    <source>
        <dbReference type="EMBL" id="MCT2594698.1"/>
    </source>
</evidence>
<protein>
    <submittedName>
        <fullName evidence="2">Uncharacterized protein</fullName>
    </submittedName>
</protein>
<comment type="caution">
    <text evidence="2">The sequence shown here is derived from an EMBL/GenBank/DDBJ whole genome shotgun (WGS) entry which is preliminary data.</text>
</comment>
<accession>A0ABT2K3H2</accession>
<evidence type="ECO:0000313" key="3">
    <source>
        <dbReference type="Proteomes" id="UP001156389"/>
    </source>
</evidence>
<reference evidence="2 3" key="1">
    <citation type="submission" date="2021-10" db="EMBL/GenBank/DDBJ databases">
        <title>Streptomyces gossypii sp. nov., isolated from soil collected from cotton field.</title>
        <authorList>
            <person name="Ge X."/>
            <person name="Chen X."/>
            <person name="Liu W."/>
        </authorList>
    </citation>
    <scope>NUCLEOTIDE SEQUENCE [LARGE SCALE GENOMIC DNA]</scope>
    <source>
        <strain evidence="2 3">N2-109</strain>
    </source>
</reference>
<name>A0ABT2K3H2_9ACTN</name>
<dbReference type="EMBL" id="JAJAGO010000025">
    <property type="protein sequence ID" value="MCT2594698.1"/>
    <property type="molecule type" value="Genomic_DNA"/>
</dbReference>
<evidence type="ECO:0000256" key="1">
    <source>
        <dbReference type="SAM" id="MobiDB-lite"/>
    </source>
</evidence>
<gene>
    <name evidence="2" type="ORF">LHJ74_33110</name>
</gene>
<proteinExistence type="predicted"/>
<dbReference type="Proteomes" id="UP001156389">
    <property type="component" value="Unassembled WGS sequence"/>
</dbReference>
<feature type="region of interest" description="Disordered" evidence="1">
    <location>
        <begin position="116"/>
        <end position="156"/>
    </location>
</feature>
<sequence length="156" mass="17652">MPMYGGVPDKDLEVEAESLKTFKTRVDSVLTELETSAASKGKVSAEGGVHRAAFGGNFNEADALFKQYNRVHTLLTTLSQTLNDQIEAMGIAVLGSKNDFETLDDDQKRRFWEIQARSEERYEDQRQDRRDRELEEKARLGEGQGKDTDDRTGDFD</sequence>
<keyword evidence="3" id="KW-1185">Reference proteome</keyword>
<dbReference type="RefSeq" id="WP_260222050.1">
    <property type="nucleotide sequence ID" value="NZ_JAJAGO010000025.1"/>
</dbReference>